<dbReference type="PROSITE" id="PS00600">
    <property type="entry name" value="AA_TRANSFER_CLASS_3"/>
    <property type="match status" value="2"/>
</dbReference>
<evidence type="ECO:0000256" key="9">
    <source>
        <dbReference type="ARBA" id="ARBA00022898"/>
    </source>
</evidence>
<dbReference type="FunFam" id="3.40.640.10:FF:000011">
    <property type="entry name" value="Ornithine aminotransferase"/>
    <property type="match status" value="2"/>
</dbReference>
<evidence type="ECO:0000256" key="4">
    <source>
        <dbReference type="ARBA" id="ARBA00008954"/>
    </source>
</evidence>
<dbReference type="SUPFAM" id="SSF53383">
    <property type="entry name" value="PLP-dependent transferases"/>
    <property type="match status" value="2"/>
</dbReference>
<dbReference type="InterPro" id="IPR010164">
    <property type="entry name" value="Orn_aminotrans"/>
</dbReference>
<dbReference type="InterPro" id="IPR005814">
    <property type="entry name" value="Aminotrans_3"/>
</dbReference>
<evidence type="ECO:0000256" key="5">
    <source>
        <dbReference type="ARBA" id="ARBA00011881"/>
    </source>
</evidence>
<comment type="subunit">
    <text evidence="5">Homotetramer.</text>
</comment>
<dbReference type="Gene3D" id="3.90.1150.10">
    <property type="entry name" value="Aspartate Aminotransferase, domain 1"/>
    <property type="match status" value="2"/>
</dbReference>
<evidence type="ECO:0000256" key="10">
    <source>
        <dbReference type="ARBA" id="ARBA00030587"/>
    </source>
</evidence>
<comment type="similarity">
    <text evidence="4">Belongs to the class-III pyridoxal-phosphate-dependent aminotransferase family.</text>
</comment>
<dbReference type="PANTHER" id="PTHR11986:SF18">
    <property type="entry name" value="ORNITHINE AMINOTRANSFERASE, MITOCHONDRIAL"/>
    <property type="match status" value="1"/>
</dbReference>
<evidence type="ECO:0000256" key="8">
    <source>
        <dbReference type="ARBA" id="ARBA00022679"/>
    </source>
</evidence>
<dbReference type="AlphaFoldDB" id="A0A6P3DU38"/>
<dbReference type="GO" id="GO:0005759">
    <property type="term" value="C:mitochondrial matrix"/>
    <property type="evidence" value="ECO:0007669"/>
    <property type="project" value="UniProtKB-SubCell"/>
</dbReference>
<dbReference type="InterPro" id="IPR049704">
    <property type="entry name" value="Aminotrans_3_PPA_site"/>
</dbReference>
<dbReference type="InterPro" id="IPR015421">
    <property type="entry name" value="PyrdxlP-dep_Trfase_major"/>
</dbReference>
<dbReference type="OrthoDB" id="425114at2759"/>
<gene>
    <name evidence="12" type="primary">LOC100742622</name>
</gene>
<dbReference type="GO" id="GO:0019544">
    <property type="term" value="P:L-arginine catabolic process to L-glutamate"/>
    <property type="evidence" value="ECO:0007669"/>
    <property type="project" value="TreeGrafter"/>
</dbReference>
<dbReference type="RefSeq" id="XP_003486918.2">
    <property type="nucleotide sequence ID" value="XM_003486870.4"/>
</dbReference>
<dbReference type="InterPro" id="IPR015424">
    <property type="entry name" value="PyrdxlP-dep_Trfase"/>
</dbReference>
<keyword evidence="9" id="KW-0663">Pyridoxal phosphate</keyword>
<dbReference type="GeneID" id="100742622"/>
<evidence type="ECO:0000256" key="1">
    <source>
        <dbReference type="ARBA" id="ARBA00001933"/>
    </source>
</evidence>
<dbReference type="UniPathway" id="UPA00098">
    <property type="reaction ID" value="UER00358"/>
</dbReference>
<evidence type="ECO:0000256" key="7">
    <source>
        <dbReference type="ARBA" id="ARBA00022576"/>
    </source>
</evidence>
<organism evidence="11 12">
    <name type="scientific">Bombus impatiens</name>
    <name type="common">Bumblebee</name>
    <dbReference type="NCBI Taxonomy" id="132113"/>
    <lineage>
        <taxon>Eukaryota</taxon>
        <taxon>Metazoa</taxon>
        <taxon>Ecdysozoa</taxon>
        <taxon>Arthropoda</taxon>
        <taxon>Hexapoda</taxon>
        <taxon>Insecta</taxon>
        <taxon>Pterygota</taxon>
        <taxon>Neoptera</taxon>
        <taxon>Endopterygota</taxon>
        <taxon>Hymenoptera</taxon>
        <taxon>Apocrita</taxon>
        <taxon>Aculeata</taxon>
        <taxon>Apoidea</taxon>
        <taxon>Anthophila</taxon>
        <taxon>Apidae</taxon>
        <taxon>Bombus</taxon>
        <taxon>Pyrobombus</taxon>
    </lineage>
</organism>
<evidence type="ECO:0000256" key="2">
    <source>
        <dbReference type="ARBA" id="ARBA00004305"/>
    </source>
</evidence>
<protein>
    <recommendedName>
        <fullName evidence="6">ornithine aminotransferase</fullName>
        <ecNumber evidence="6">2.6.1.13</ecNumber>
    </recommendedName>
    <alternativeName>
        <fullName evidence="10">Ornithine--oxo-acid aminotransferase</fullName>
    </alternativeName>
</protein>
<evidence type="ECO:0000313" key="12">
    <source>
        <dbReference type="RefSeq" id="XP_003486918.2"/>
    </source>
</evidence>
<evidence type="ECO:0000313" key="11">
    <source>
        <dbReference type="Proteomes" id="UP000515180"/>
    </source>
</evidence>
<dbReference type="GO" id="GO:0010121">
    <property type="term" value="P:L-arginine catabolic process to proline via ornithine"/>
    <property type="evidence" value="ECO:0007669"/>
    <property type="project" value="TreeGrafter"/>
</dbReference>
<evidence type="ECO:0000256" key="3">
    <source>
        <dbReference type="ARBA" id="ARBA00004998"/>
    </source>
</evidence>
<evidence type="ECO:0000256" key="6">
    <source>
        <dbReference type="ARBA" id="ARBA00012924"/>
    </source>
</evidence>
<dbReference type="KEGG" id="bim:100742622"/>
<keyword evidence="8" id="KW-0808">Transferase</keyword>
<reference evidence="12" key="1">
    <citation type="submission" date="2025-08" db="UniProtKB">
        <authorList>
            <consortium name="RefSeq"/>
        </authorList>
    </citation>
    <scope>IDENTIFICATION</scope>
</reference>
<dbReference type="Proteomes" id="UP000515180">
    <property type="component" value="Unplaced"/>
</dbReference>
<dbReference type="InterPro" id="IPR050103">
    <property type="entry name" value="Class-III_PLP-dep_AT"/>
</dbReference>
<dbReference type="GO" id="GO:0055129">
    <property type="term" value="P:L-proline biosynthetic process"/>
    <property type="evidence" value="ECO:0007669"/>
    <property type="project" value="UniProtKB-UniPathway"/>
</dbReference>
<dbReference type="GO" id="GO:0030170">
    <property type="term" value="F:pyridoxal phosphate binding"/>
    <property type="evidence" value="ECO:0007669"/>
    <property type="project" value="InterPro"/>
</dbReference>
<dbReference type="CTD" id="4942"/>
<dbReference type="FunFam" id="3.90.1150.10:FF:000152">
    <property type="entry name" value="Ornithine aminotransferase"/>
    <property type="match status" value="1"/>
</dbReference>
<dbReference type="Gene3D" id="3.40.640.10">
    <property type="entry name" value="Type I PLP-dependent aspartate aminotransferase-like (Major domain)"/>
    <property type="match status" value="2"/>
</dbReference>
<dbReference type="Pfam" id="PF00202">
    <property type="entry name" value="Aminotran_3"/>
    <property type="match status" value="2"/>
</dbReference>
<dbReference type="InterPro" id="IPR015422">
    <property type="entry name" value="PyrdxlP-dep_Trfase_small"/>
</dbReference>
<keyword evidence="7 12" id="KW-0032">Aminotransferase</keyword>
<dbReference type="GO" id="GO:0004587">
    <property type="term" value="F:ornithine aminotransferase activity"/>
    <property type="evidence" value="ECO:0007669"/>
    <property type="project" value="UniProtKB-EC"/>
</dbReference>
<dbReference type="NCBIfam" id="TIGR01885">
    <property type="entry name" value="Orn_aminotrans"/>
    <property type="match status" value="2"/>
</dbReference>
<comment type="cofactor">
    <cofactor evidence="1">
        <name>pyridoxal 5'-phosphate</name>
        <dbReference type="ChEBI" id="CHEBI:597326"/>
    </cofactor>
</comment>
<proteinExistence type="inferred from homology"/>
<dbReference type="EC" id="2.6.1.13" evidence="6"/>
<dbReference type="CDD" id="cd00610">
    <property type="entry name" value="OAT_like"/>
    <property type="match status" value="2"/>
</dbReference>
<comment type="pathway">
    <text evidence="3">Amino-acid biosynthesis; L-proline biosynthesis; L-glutamate 5-semialdehyde from L-ornithine: step 1/1.</text>
</comment>
<comment type="subcellular location">
    <subcellularLocation>
        <location evidence="2">Mitochondrion matrix</location>
    </subcellularLocation>
</comment>
<sequence>MFRKVGVISKRKGYLLNLVNQAEKNHRTITSQEIFERESKYGAHNYHPLPVALCKAEGVFMWDVEGKRYYDFLSAYSAVNQGHCHPRIYKALVEQAKVLTLTSRAFYSDALGEFEEYITKLFGYDKWLPMNTGVEGGETACKLARRWGYACKGIPQYQAKIVFAEGNFWGRTMSAISSSTDPTSYGGFGPFMPGFELVPYDDLTALQQVLADPQVCAFMVEPIQGEAGVVVPKDGYLKGVRELCTRHNVLWIADEVQTGLARTGKRLAVDHENVKPDILILGKALSGGFYPVSGVFANDSVMLTIKPGEHGSTYGGNPLGCRVALEALRVLEEEKLAENAERLGHILRNELGKLPKDVVTLPITRSRIFGLTKEVELKRFLSSQELIDRDNMYGGRHFKPLPVVLARGEGVYLWDVEGKRYLDFLAGFSTVNQGHCHPRLVKVMREQVGKLAHTSRAFYSEPHGALGEYLSKLLGWDKFLPMNTGVEAGDTAIKVARRWAYRVKKIPPEQATVVFAKGNFWGRSIAALSASTDSNCYTDFGPYVPRFDKVPYNDLNALEEKFKQDPTVCAYMMEPIQGEAGVIIPNDGYLKGVRDLCNKYNVLWIADEVQTGLCRTGKRLAVDHENQRPDILVLGKALSGGLYPVSGILADEQIIMCLETGSHGSTFGGSPLGNRVAIEAVKILEEESLAENASKLGEILRKELGKLPKDIAVEFRGRGLLAGLVINKDFAEGWDICLRLKEAGLLSRPAHGQILRISPPLTITKEQLEEGLDILTTVLRNYK</sequence>
<keyword evidence="11" id="KW-1185">Reference proteome</keyword>
<dbReference type="GO" id="GO:0042802">
    <property type="term" value="F:identical protein binding"/>
    <property type="evidence" value="ECO:0007669"/>
    <property type="project" value="TreeGrafter"/>
</dbReference>
<accession>A0A6P3DU38</accession>
<dbReference type="PANTHER" id="PTHR11986">
    <property type="entry name" value="AMINOTRANSFERASE CLASS III"/>
    <property type="match status" value="1"/>
</dbReference>
<name>A0A6P3DU38_BOMIM</name>